<evidence type="ECO:0000313" key="2">
    <source>
        <dbReference type="EMBL" id="RRQ49055.1"/>
    </source>
</evidence>
<evidence type="ECO:0000313" key="3">
    <source>
        <dbReference type="Proteomes" id="UP000286990"/>
    </source>
</evidence>
<evidence type="ECO:0000256" key="1">
    <source>
        <dbReference type="ARBA" id="ARBA00022679"/>
    </source>
</evidence>
<gene>
    <name evidence="2" type="ORF">DZC72_14425</name>
</gene>
<proteinExistence type="predicted"/>
<dbReference type="Proteomes" id="UP000286990">
    <property type="component" value="Unassembled WGS sequence"/>
</dbReference>
<dbReference type="GO" id="GO:0051999">
    <property type="term" value="P:mannosyl-inositol phosphorylceramide biosynthetic process"/>
    <property type="evidence" value="ECO:0007669"/>
    <property type="project" value="TreeGrafter"/>
</dbReference>
<protein>
    <submittedName>
        <fullName evidence="2">Glycosyl transferase</fullName>
    </submittedName>
</protein>
<dbReference type="EMBL" id="QUSX01000002">
    <property type="protein sequence ID" value="RRQ49055.1"/>
    <property type="molecule type" value="Genomic_DNA"/>
</dbReference>
<accession>A0A426RJ79</accession>
<keyword evidence="1 2" id="KW-0808">Transferase</keyword>
<sequence length="265" mass="31586">MIPKIIHYCWLSGEEFPKDIKRNIDSWKKMLPDYKFMLWDTKRFNLEDWPFAKEAFERKKYAFASDIVRLFAVKKYGGIYLDTDVEVLKSFDDLLSLPYFVGLEHANIIEAAVFGAEKESEWLDLCLQYYDNRLFVKGDGSYDTTILPTILKTQLLTHKELIPLHYEELNLINKDLFSNKDKFYLFPFDYFSPKDVQTGKIHTTKNTYTIHHFNSSWLPYFSKLRRKIRLLIGTDTTKKLVSIPWVNSILQYFKRIEHKKDMSKN</sequence>
<dbReference type="SUPFAM" id="SSF53448">
    <property type="entry name" value="Nucleotide-diphospho-sugar transferases"/>
    <property type="match status" value="1"/>
</dbReference>
<dbReference type="InterPro" id="IPR029044">
    <property type="entry name" value="Nucleotide-diphossugar_trans"/>
</dbReference>
<dbReference type="AlphaFoldDB" id="A0A426RJ79"/>
<dbReference type="InterPro" id="IPR051706">
    <property type="entry name" value="Glycosyltransferase_domain"/>
</dbReference>
<dbReference type="Gene3D" id="3.90.550.20">
    <property type="match status" value="1"/>
</dbReference>
<reference evidence="3" key="1">
    <citation type="submission" date="2018-08" db="EMBL/GenBank/DDBJ databases">
        <authorList>
            <person name="Khan S.A."/>
            <person name="J S.E."/>
        </authorList>
    </citation>
    <scope>NUCLEOTIDE SEQUENCE [LARGE SCALE GENOMIC DNA]</scope>
    <source>
        <strain evidence="3">PoM-212</strain>
    </source>
</reference>
<dbReference type="OrthoDB" id="9802987at2"/>
<name>A0A426RJ79_9FLAO</name>
<dbReference type="GO" id="GO:0000030">
    <property type="term" value="F:mannosyltransferase activity"/>
    <property type="evidence" value="ECO:0007669"/>
    <property type="project" value="TreeGrafter"/>
</dbReference>
<dbReference type="GO" id="GO:0016020">
    <property type="term" value="C:membrane"/>
    <property type="evidence" value="ECO:0007669"/>
    <property type="project" value="GOC"/>
</dbReference>
<dbReference type="Pfam" id="PF04488">
    <property type="entry name" value="Gly_transf_sug"/>
    <property type="match status" value="1"/>
</dbReference>
<keyword evidence="3" id="KW-1185">Reference proteome</keyword>
<organism evidence="2 3">
    <name type="scientific">Maribacter algicola</name>
    <dbReference type="NCBI Taxonomy" id="2498892"/>
    <lineage>
        <taxon>Bacteria</taxon>
        <taxon>Pseudomonadati</taxon>
        <taxon>Bacteroidota</taxon>
        <taxon>Flavobacteriia</taxon>
        <taxon>Flavobacteriales</taxon>
        <taxon>Flavobacteriaceae</taxon>
        <taxon>Maribacter</taxon>
    </lineage>
</organism>
<dbReference type="InterPro" id="IPR007577">
    <property type="entry name" value="GlycoTrfase_DXD_sugar-bd_CS"/>
</dbReference>
<comment type="caution">
    <text evidence="2">The sequence shown here is derived from an EMBL/GenBank/DDBJ whole genome shotgun (WGS) entry which is preliminary data.</text>
</comment>
<reference evidence="3" key="2">
    <citation type="submission" date="2018-12" db="EMBL/GenBank/DDBJ databases">
        <title>Maribacter lutimaris sp. nov., isolated from marine sediment.</title>
        <authorList>
            <person name="Kim K.K."/>
        </authorList>
    </citation>
    <scope>NUCLEOTIDE SEQUENCE [LARGE SCALE GENOMIC DNA]</scope>
    <source>
        <strain evidence="3">PoM-212</strain>
    </source>
</reference>
<dbReference type="PANTHER" id="PTHR32385">
    <property type="entry name" value="MANNOSYL PHOSPHORYLINOSITOL CERAMIDE SYNTHASE"/>
    <property type="match status" value="1"/>
</dbReference>
<dbReference type="PANTHER" id="PTHR32385:SF15">
    <property type="entry name" value="INOSITOL PHOSPHOCERAMIDE MANNOSYLTRANSFERASE 1"/>
    <property type="match status" value="1"/>
</dbReference>